<name>A0AAV3PWF9_LITER</name>
<dbReference type="PANTHER" id="PTHR36067:SF1">
    <property type="entry name" value="EXPRESSED PROTEIN"/>
    <property type="match status" value="1"/>
</dbReference>
<protein>
    <submittedName>
        <fullName evidence="1">Uncharacterized protein</fullName>
    </submittedName>
</protein>
<comment type="caution">
    <text evidence="1">The sequence shown here is derived from an EMBL/GenBank/DDBJ whole genome shotgun (WGS) entry which is preliminary data.</text>
</comment>
<keyword evidence="2" id="KW-1185">Reference proteome</keyword>
<evidence type="ECO:0000313" key="1">
    <source>
        <dbReference type="EMBL" id="GAA0155580.1"/>
    </source>
</evidence>
<dbReference type="Proteomes" id="UP001454036">
    <property type="component" value="Unassembled WGS sequence"/>
</dbReference>
<dbReference type="PANTHER" id="PTHR36067">
    <property type="entry name" value="EXPRESSED PROTEIN"/>
    <property type="match status" value="1"/>
</dbReference>
<gene>
    <name evidence="1" type="ORF">LIER_13277</name>
</gene>
<organism evidence="1 2">
    <name type="scientific">Lithospermum erythrorhizon</name>
    <name type="common">Purple gromwell</name>
    <name type="synonym">Lithospermum officinale var. erythrorhizon</name>
    <dbReference type="NCBI Taxonomy" id="34254"/>
    <lineage>
        <taxon>Eukaryota</taxon>
        <taxon>Viridiplantae</taxon>
        <taxon>Streptophyta</taxon>
        <taxon>Embryophyta</taxon>
        <taxon>Tracheophyta</taxon>
        <taxon>Spermatophyta</taxon>
        <taxon>Magnoliopsida</taxon>
        <taxon>eudicotyledons</taxon>
        <taxon>Gunneridae</taxon>
        <taxon>Pentapetalae</taxon>
        <taxon>asterids</taxon>
        <taxon>lamiids</taxon>
        <taxon>Boraginales</taxon>
        <taxon>Boraginaceae</taxon>
        <taxon>Boraginoideae</taxon>
        <taxon>Lithospermeae</taxon>
        <taxon>Lithospermum</taxon>
    </lineage>
</organism>
<evidence type="ECO:0000313" key="2">
    <source>
        <dbReference type="Proteomes" id="UP001454036"/>
    </source>
</evidence>
<dbReference type="AlphaFoldDB" id="A0AAV3PWF9"/>
<dbReference type="EMBL" id="BAABME010002656">
    <property type="protein sequence ID" value="GAA0155580.1"/>
    <property type="molecule type" value="Genomic_DNA"/>
</dbReference>
<sequence length="114" mass="12816">MHYFSLQPYPHSTPPSPILCNFAIFTNKFIEDMADIAMLVAEEYERRVRNSRKIGVDGEEMNFSVGLYGLARGAGKSFSWIKETIKEDKLEMIKKSLEPKSQIGVAASHGLFSA</sequence>
<reference evidence="1 2" key="1">
    <citation type="submission" date="2024-01" db="EMBL/GenBank/DDBJ databases">
        <title>The complete chloroplast genome sequence of Lithospermum erythrorhizon: insights into the phylogenetic relationship among Boraginaceae species and the maternal lineages of purple gromwells.</title>
        <authorList>
            <person name="Okada T."/>
            <person name="Watanabe K."/>
        </authorList>
    </citation>
    <scope>NUCLEOTIDE SEQUENCE [LARGE SCALE GENOMIC DNA]</scope>
</reference>
<proteinExistence type="predicted"/>
<accession>A0AAV3PWF9</accession>